<feature type="region of interest" description="Disordered" evidence="1">
    <location>
        <begin position="87"/>
        <end position="110"/>
    </location>
</feature>
<dbReference type="EMBL" id="MT144090">
    <property type="protein sequence ID" value="QJA48569.1"/>
    <property type="molecule type" value="Genomic_DNA"/>
</dbReference>
<name>A0A6H1ZM76_9ZZZZ</name>
<evidence type="ECO:0000313" key="2">
    <source>
        <dbReference type="EMBL" id="QJA48569.1"/>
    </source>
</evidence>
<accession>A0A6H1ZM76</accession>
<dbReference type="AlphaFoldDB" id="A0A6H1ZM76"/>
<protein>
    <submittedName>
        <fullName evidence="2">Uncharacterized protein</fullName>
    </submittedName>
</protein>
<reference evidence="2" key="1">
    <citation type="submission" date="2020-03" db="EMBL/GenBank/DDBJ databases">
        <title>The deep terrestrial virosphere.</title>
        <authorList>
            <person name="Holmfeldt K."/>
            <person name="Nilsson E."/>
            <person name="Simone D."/>
            <person name="Lopez-Fernandez M."/>
            <person name="Wu X."/>
            <person name="de Brujin I."/>
            <person name="Lundin D."/>
            <person name="Andersson A."/>
            <person name="Bertilsson S."/>
            <person name="Dopson M."/>
        </authorList>
    </citation>
    <scope>NUCLEOTIDE SEQUENCE</scope>
    <source>
        <strain evidence="2">TM448A01027</strain>
    </source>
</reference>
<feature type="compositionally biased region" description="Basic and acidic residues" evidence="1">
    <location>
        <begin position="88"/>
        <end position="99"/>
    </location>
</feature>
<gene>
    <name evidence="2" type="ORF">TM448A01027_0021</name>
</gene>
<evidence type="ECO:0000256" key="1">
    <source>
        <dbReference type="SAM" id="MobiDB-lite"/>
    </source>
</evidence>
<sequence length="110" mass="13011">MNKHLGYLLIKIVKCSNPKAWYREYVGYTMIVDPSNDFDFTLKLDEGFNRLRWIPKTECEIIGVADQTDNDLHNQRRVMCEICTGTPQEERKKRMSDKARKSRQPFGRPE</sequence>
<proteinExistence type="predicted"/>
<organism evidence="2">
    <name type="scientific">viral metagenome</name>
    <dbReference type="NCBI Taxonomy" id="1070528"/>
    <lineage>
        <taxon>unclassified sequences</taxon>
        <taxon>metagenomes</taxon>
        <taxon>organismal metagenomes</taxon>
    </lineage>
</organism>